<keyword evidence="7" id="KW-0378">Hydrolase</keyword>
<evidence type="ECO:0000256" key="10">
    <source>
        <dbReference type="ARBA" id="ARBA00023136"/>
    </source>
</evidence>
<feature type="transmembrane region" description="Helical" evidence="15">
    <location>
        <begin position="736"/>
        <end position="761"/>
    </location>
</feature>
<dbReference type="InterPro" id="IPR036116">
    <property type="entry name" value="FN3_sf"/>
</dbReference>
<dbReference type="InterPro" id="IPR000387">
    <property type="entry name" value="Tyr_Pase_dom"/>
</dbReference>
<evidence type="ECO:0000256" key="1">
    <source>
        <dbReference type="ARBA" id="ARBA00004479"/>
    </source>
</evidence>
<evidence type="ECO:0000256" key="2">
    <source>
        <dbReference type="ARBA" id="ARBA00006246"/>
    </source>
</evidence>
<comment type="catalytic activity">
    <reaction evidence="13">
        <text>O-phospho-L-tyrosyl-[protein] + H2O = L-tyrosyl-[protein] + phosphate</text>
        <dbReference type="Rhea" id="RHEA:10684"/>
        <dbReference type="Rhea" id="RHEA-COMP:10136"/>
        <dbReference type="Rhea" id="RHEA-COMP:20101"/>
        <dbReference type="ChEBI" id="CHEBI:15377"/>
        <dbReference type="ChEBI" id="CHEBI:43474"/>
        <dbReference type="ChEBI" id="CHEBI:46858"/>
        <dbReference type="ChEBI" id="CHEBI:61978"/>
        <dbReference type="EC" id="3.1.3.48"/>
    </reaction>
</comment>
<evidence type="ECO:0000256" key="3">
    <source>
        <dbReference type="ARBA" id="ARBA00013064"/>
    </source>
</evidence>
<keyword evidence="11" id="KW-1015">Disulfide bond</keyword>
<feature type="domain" description="Tyrosine specific protein phosphatases" evidence="18">
    <location>
        <begin position="1002"/>
        <end position="1076"/>
    </location>
</feature>
<dbReference type="GO" id="GO:0005886">
    <property type="term" value="C:plasma membrane"/>
    <property type="evidence" value="ECO:0007669"/>
    <property type="project" value="UniProtKB-ARBA"/>
</dbReference>
<feature type="compositionally biased region" description="Polar residues" evidence="14">
    <location>
        <begin position="558"/>
        <end position="569"/>
    </location>
</feature>
<feature type="signal peptide" evidence="16">
    <location>
        <begin position="1"/>
        <end position="39"/>
    </location>
</feature>
<dbReference type="Pfam" id="PF00194">
    <property type="entry name" value="Carb_anhydrase"/>
    <property type="match status" value="1"/>
</dbReference>
<evidence type="ECO:0000313" key="22">
    <source>
        <dbReference type="RefSeq" id="XP_031423845.1"/>
    </source>
</evidence>
<evidence type="ECO:0000256" key="12">
    <source>
        <dbReference type="ARBA" id="ARBA00023180"/>
    </source>
</evidence>
<dbReference type="Gene3D" id="3.90.190.10">
    <property type="entry name" value="Protein tyrosine phosphatase superfamily"/>
    <property type="match status" value="2"/>
</dbReference>
<keyword evidence="4 15" id="KW-0812">Transmembrane</keyword>
<dbReference type="InterPro" id="IPR036398">
    <property type="entry name" value="CA_dom_sf"/>
</dbReference>
<dbReference type="PROSITE" id="PS50853">
    <property type="entry name" value="FN3"/>
    <property type="match status" value="1"/>
</dbReference>
<dbReference type="GO" id="GO:0004725">
    <property type="term" value="F:protein tyrosine phosphatase activity"/>
    <property type="evidence" value="ECO:0007669"/>
    <property type="project" value="UniProtKB-EC"/>
</dbReference>
<evidence type="ECO:0000259" key="17">
    <source>
        <dbReference type="PROSITE" id="PS50055"/>
    </source>
</evidence>
<organism evidence="21 22">
    <name type="scientific">Clupea harengus</name>
    <name type="common">Atlantic herring</name>
    <dbReference type="NCBI Taxonomy" id="7950"/>
    <lineage>
        <taxon>Eukaryota</taxon>
        <taxon>Metazoa</taxon>
        <taxon>Chordata</taxon>
        <taxon>Craniata</taxon>
        <taxon>Vertebrata</taxon>
        <taxon>Euteleostomi</taxon>
        <taxon>Actinopterygii</taxon>
        <taxon>Neopterygii</taxon>
        <taxon>Teleostei</taxon>
        <taxon>Clupei</taxon>
        <taxon>Clupeiformes</taxon>
        <taxon>Clupeoidei</taxon>
        <taxon>Clupeidae</taxon>
        <taxon>Clupea</taxon>
    </lineage>
</organism>
<evidence type="ECO:0000313" key="21">
    <source>
        <dbReference type="Proteomes" id="UP000515152"/>
    </source>
</evidence>
<dbReference type="InterPro" id="IPR016130">
    <property type="entry name" value="Tyr_Pase_AS"/>
</dbReference>
<keyword evidence="21" id="KW-1185">Reference proteome</keyword>
<keyword evidence="22" id="KW-0675">Receptor</keyword>
<name>A0A6P8FJW5_CLUHA</name>
<keyword evidence="6" id="KW-0677">Repeat</keyword>
<dbReference type="Proteomes" id="UP000515152">
    <property type="component" value="Chromosome 5"/>
</dbReference>
<reference evidence="22" key="1">
    <citation type="submission" date="2025-08" db="UniProtKB">
        <authorList>
            <consortium name="RefSeq"/>
        </authorList>
    </citation>
    <scope>IDENTIFICATION</scope>
</reference>
<evidence type="ECO:0000256" key="15">
    <source>
        <dbReference type="SAM" id="Phobius"/>
    </source>
</evidence>
<dbReference type="InterPro" id="IPR029021">
    <property type="entry name" value="Prot-tyrosine_phosphatase-like"/>
</dbReference>
<dbReference type="InterPro" id="IPR001148">
    <property type="entry name" value="CA_dom"/>
</dbReference>
<dbReference type="Gene3D" id="2.60.40.10">
    <property type="entry name" value="Immunoglobulins"/>
    <property type="match status" value="1"/>
</dbReference>
<dbReference type="PROSITE" id="PS50055">
    <property type="entry name" value="TYR_PHOSPHATASE_PTP"/>
    <property type="match status" value="2"/>
</dbReference>
<protein>
    <recommendedName>
        <fullName evidence="3">protein-tyrosine-phosphatase</fullName>
        <ecNumber evidence="3">3.1.3.48</ecNumber>
    </recommendedName>
</protein>
<dbReference type="SMART" id="SM00404">
    <property type="entry name" value="PTPc_motif"/>
    <property type="match status" value="2"/>
</dbReference>
<keyword evidence="5 16" id="KW-0732">Signal</keyword>
<feature type="domain" description="Tyrosine specific protein phosphatases" evidence="18">
    <location>
        <begin position="1293"/>
        <end position="1367"/>
    </location>
</feature>
<keyword evidence="10 15" id="KW-0472">Membrane</keyword>
<dbReference type="FunFam" id="3.10.200.10:FF:000005">
    <property type="entry name" value="receptor-type tyrosine-protein phosphatase gamma isoform X1"/>
    <property type="match status" value="1"/>
</dbReference>
<dbReference type="PANTHER" id="PTHR19134">
    <property type="entry name" value="RECEPTOR-TYPE TYROSINE-PROTEIN PHOSPHATASE"/>
    <property type="match status" value="1"/>
</dbReference>
<dbReference type="InterPro" id="IPR003595">
    <property type="entry name" value="Tyr_Pase_cat"/>
</dbReference>
<evidence type="ECO:0000256" key="14">
    <source>
        <dbReference type="SAM" id="MobiDB-lite"/>
    </source>
</evidence>
<feature type="domain" description="Tyrosine-protein phosphatase" evidence="17">
    <location>
        <begin position="1116"/>
        <end position="1376"/>
    </location>
</feature>
<dbReference type="FunFam" id="3.90.190.10:FF:000016">
    <property type="entry name" value="receptor-type tyrosine-protein phosphatase gamma isoform X1"/>
    <property type="match status" value="1"/>
</dbReference>
<dbReference type="FunFam" id="3.90.190.10:FF:000013">
    <property type="entry name" value="receptor-type tyrosine-protein phosphatase zeta isoform X1"/>
    <property type="match status" value="1"/>
</dbReference>
<evidence type="ECO:0000256" key="11">
    <source>
        <dbReference type="ARBA" id="ARBA00023157"/>
    </source>
</evidence>
<evidence type="ECO:0000259" key="20">
    <source>
        <dbReference type="PROSITE" id="PS51144"/>
    </source>
</evidence>
<dbReference type="SMART" id="SM00194">
    <property type="entry name" value="PTPc"/>
    <property type="match status" value="2"/>
</dbReference>
<dbReference type="SUPFAM" id="SSF52799">
    <property type="entry name" value="(Phosphotyrosine protein) phosphatases II"/>
    <property type="match status" value="2"/>
</dbReference>
<dbReference type="PRINTS" id="PR00700">
    <property type="entry name" value="PRTYPHPHTASE"/>
</dbReference>
<dbReference type="PANTHER" id="PTHR19134:SF468">
    <property type="entry name" value="RECEPTOR-TYPE TYROSINE-PROTEIN PHOSPHATASE GAMMA"/>
    <property type="match status" value="1"/>
</dbReference>
<keyword evidence="8" id="KW-0904">Protein phosphatase</keyword>
<evidence type="ECO:0000256" key="9">
    <source>
        <dbReference type="ARBA" id="ARBA00022989"/>
    </source>
</evidence>
<dbReference type="RefSeq" id="XP_031423845.1">
    <property type="nucleotide sequence ID" value="XM_031567985.2"/>
</dbReference>
<dbReference type="InterPro" id="IPR050348">
    <property type="entry name" value="Protein-Tyr_Phosphatase"/>
</dbReference>
<feature type="chain" id="PRO_5028129954" description="protein-tyrosine-phosphatase" evidence="16">
    <location>
        <begin position="40"/>
        <end position="1409"/>
    </location>
</feature>
<evidence type="ECO:0000256" key="4">
    <source>
        <dbReference type="ARBA" id="ARBA00022692"/>
    </source>
</evidence>
<dbReference type="PROSITE" id="PS51144">
    <property type="entry name" value="ALPHA_CA_2"/>
    <property type="match status" value="1"/>
</dbReference>
<dbReference type="KEGG" id="char:105901824"/>
<evidence type="ECO:0000256" key="6">
    <source>
        <dbReference type="ARBA" id="ARBA00022737"/>
    </source>
</evidence>
<dbReference type="GeneID" id="105901824"/>
<feature type="region of interest" description="Disordered" evidence="14">
    <location>
        <begin position="680"/>
        <end position="701"/>
    </location>
</feature>
<evidence type="ECO:0000256" key="16">
    <source>
        <dbReference type="SAM" id="SignalP"/>
    </source>
</evidence>
<feature type="domain" description="Fibronectin type-III" evidence="19">
    <location>
        <begin position="355"/>
        <end position="455"/>
    </location>
</feature>
<dbReference type="PROSITE" id="PS00383">
    <property type="entry name" value="TYR_PHOSPHATASE_1"/>
    <property type="match status" value="1"/>
</dbReference>
<dbReference type="SMART" id="SM01057">
    <property type="entry name" value="Carb_anhydrase"/>
    <property type="match status" value="1"/>
</dbReference>
<keyword evidence="9 15" id="KW-1133">Transmembrane helix</keyword>
<evidence type="ECO:0000259" key="18">
    <source>
        <dbReference type="PROSITE" id="PS50056"/>
    </source>
</evidence>
<feature type="compositionally biased region" description="Acidic residues" evidence="14">
    <location>
        <begin position="580"/>
        <end position="601"/>
    </location>
</feature>
<feature type="domain" description="Tyrosine-protein phosphatase" evidence="17">
    <location>
        <begin position="818"/>
        <end position="1085"/>
    </location>
</feature>
<feature type="region of interest" description="Disordered" evidence="14">
    <location>
        <begin position="542"/>
        <end position="662"/>
    </location>
</feature>
<dbReference type="CDD" id="cd00063">
    <property type="entry name" value="FN3"/>
    <property type="match status" value="1"/>
</dbReference>
<accession>A0A6P8FJW5</accession>
<dbReference type="Pfam" id="PF00102">
    <property type="entry name" value="Y_phosphatase"/>
    <property type="match status" value="2"/>
</dbReference>
<feature type="domain" description="Alpha-carbonic anhydrase" evidence="20">
    <location>
        <begin position="63"/>
        <end position="326"/>
    </location>
</feature>
<evidence type="ECO:0000259" key="19">
    <source>
        <dbReference type="PROSITE" id="PS50853"/>
    </source>
</evidence>
<feature type="compositionally biased region" description="Polar residues" evidence="14">
    <location>
        <begin position="686"/>
        <end position="701"/>
    </location>
</feature>
<dbReference type="EC" id="3.1.3.48" evidence="3"/>
<dbReference type="InterPro" id="IPR003961">
    <property type="entry name" value="FN3_dom"/>
</dbReference>
<evidence type="ECO:0000256" key="13">
    <source>
        <dbReference type="ARBA" id="ARBA00051722"/>
    </source>
</evidence>
<sequence length="1409" mass="157820">MAFARGAYSDMRRPLASCRCGILSSILSALLVLSGNCDPAVPPGLEHRGSVAAPRERRAAEEPYWAYSGSHGPGSWASSYPECAEMNQSPVDISDKDARVSSECQELTLEGFEVPSSNKTSMKNTGKTVSILLKNDYFVRGAGLPGRFKAEKMVFHWGGSSGSTGSEHSINGRKFPVELQIYLYNPDDFDSLSAAIQEKRTIAAMSVFLQVGSKDNVAVEPIITGLKRVVHHEKETFLGSFILQELLPSSLGSYYRYMGSLTTPPCSRVVEWIVFSQPVFLSHQQLEAFYSIFTTEQQDHVKSVEYLRNNHRPTQAMDNREVFKSAVKDAWASDPMMDSYSGPSGTEASKVCSSTPRNMKVYSLNQTALVVHWDRPATIYHPPIVSFLVSYSWVKDDVAYEKTFFTKNGDHNTRAVITHVSSDFLYLFRVQAVCLKDLRSDFSKTLLFIDNTTRMFEGSRIVKTGMPTVSPASSADMAPISSGSSTWTSSGLPFSFVSMATGIGSPSSGGQATVASVVTSTLLAGLGFSGGVISSLPGSLFSTQAPPSSPSPTRQAAKASSETAASDSNALPAEGNEVPAQDEQEEEGDEDEDEEGDEEKGEDDRKEKNEADAERDKTKRKPSKGKETVSPFPTSQEREQGGPGTQGDPSPAPPGGPEDQLEQVTLSPPVEHTTLAMWEEEEENSTAEMQLPSSPTRTPQLVSRDRNHWPFPVHTDGNSLLNVTRNPVSVSGMMEWIMPLMVVSVLTLFCLILLMTVLVYWRRFFQSAHFFVEDSGSPRLVSSDSFPVLSVQDDQEAISISQFLKHIMELYSNNQRGFTEEFEEVHQCTADMKLVSEHSNHLDNKHKNRYINIVAYDHSRVKLQPLPGKDSKHTDYINANYIDGYKRTKAYIAAQGPLKATFEDFWRMIWEQNTRIIVMITNLVEKGRRKCDQYWPNENSEEYGNIVVTLKSTKVCACYTIRQFLIRNTKAKKGQKGRPHERAVVQYHYTQWPDMGVPEYTLPVLTFIRRSSIACTSRTGPVLVHCSAGVGRTGTYIVIDNMLRQMRDKGTVNVQGFLKHIRTQRNYLVQTEEQYIFIHDTLMEAVLATETEVPMWQLPAYVGGLLTPDMSYRSQMERQFKLVMQCNAHFVDCFSAQKDYNKEKNRNSSVVPSERARVGLAPLPGMKGTDYINASYIMGYRRSNEFIITQHPLPHTTMDFWRMIWDHNAQVIVMLPDNHGLTEDEFVYWPSREEAMNCMVFTVTLINKDRLCLSSGEQIIIHDFILEATQDDYVLEVRHFQCPKWPDLNAPISSTLELVNMIKEEALTRDGPTIVHDEYGAFSAGLLCALTTLSDQMESENAVDVYQVAKMINLMRPGVFTDIEQYQYLYKAMLNMVSCTENGLWPIYAERNGIAVITDHPAVSMESLV</sequence>
<gene>
    <name evidence="22" type="primary">ca16b</name>
</gene>
<evidence type="ECO:0000256" key="5">
    <source>
        <dbReference type="ARBA" id="ARBA00022729"/>
    </source>
</evidence>
<evidence type="ECO:0000256" key="7">
    <source>
        <dbReference type="ARBA" id="ARBA00022801"/>
    </source>
</evidence>
<dbReference type="OrthoDB" id="6022401at2759"/>
<keyword evidence="12" id="KW-0325">Glycoprotein</keyword>
<dbReference type="SMART" id="SM00060">
    <property type="entry name" value="FN3"/>
    <property type="match status" value="1"/>
</dbReference>
<feature type="compositionally biased region" description="Basic and acidic residues" evidence="14">
    <location>
        <begin position="602"/>
        <end position="617"/>
    </location>
</feature>
<dbReference type="InterPro" id="IPR013783">
    <property type="entry name" value="Ig-like_fold"/>
</dbReference>
<evidence type="ECO:0000256" key="8">
    <source>
        <dbReference type="ARBA" id="ARBA00022912"/>
    </source>
</evidence>
<dbReference type="Gene3D" id="3.10.200.10">
    <property type="entry name" value="Alpha carbonic anhydrase"/>
    <property type="match status" value="1"/>
</dbReference>
<dbReference type="SUPFAM" id="SSF51069">
    <property type="entry name" value="Carbonic anhydrase"/>
    <property type="match status" value="1"/>
</dbReference>
<dbReference type="PROSITE" id="PS50056">
    <property type="entry name" value="TYR_PHOSPHATASE_2"/>
    <property type="match status" value="2"/>
</dbReference>
<dbReference type="SUPFAM" id="SSF49265">
    <property type="entry name" value="Fibronectin type III"/>
    <property type="match status" value="1"/>
</dbReference>
<comment type="subcellular location">
    <subcellularLocation>
        <location evidence="1">Membrane</location>
        <topology evidence="1">Single-pass type I membrane protein</topology>
    </subcellularLocation>
</comment>
<comment type="similarity">
    <text evidence="2">Belongs to the protein-tyrosine phosphatase family. Receptor class 5 subfamily.</text>
</comment>
<proteinExistence type="inferred from homology"/>
<dbReference type="InterPro" id="IPR000242">
    <property type="entry name" value="PTP_cat"/>
</dbReference>
<dbReference type="CTD" id="569183"/>